<evidence type="ECO:0000313" key="3">
    <source>
        <dbReference type="EMBL" id="KAH7058785.1"/>
    </source>
</evidence>
<evidence type="ECO:0000256" key="2">
    <source>
        <dbReference type="ARBA" id="ARBA00023002"/>
    </source>
</evidence>
<gene>
    <name evidence="3" type="ORF">B0J12DRAFT_651456</name>
</gene>
<dbReference type="PANTHER" id="PTHR43639">
    <property type="entry name" value="OXIDOREDUCTASE, SHORT-CHAIN DEHYDROGENASE/REDUCTASE FAMILY (AFU_ORTHOLOGUE AFUA_5G02870)"/>
    <property type="match status" value="1"/>
</dbReference>
<dbReference type="InterPro" id="IPR036291">
    <property type="entry name" value="NAD(P)-bd_dom_sf"/>
</dbReference>
<organism evidence="3 4">
    <name type="scientific">Macrophomina phaseolina</name>
    <dbReference type="NCBI Taxonomy" id="35725"/>
    <lineage>
        <taxon>Eukaryota</taxon>
        <taxon>Fungi</taxon>
        <taxon>Dikarya</taxon>
        <taxon>Ascomycota</taxon>
        <taxon>Pezizomycotina</taxon>
        <taxon>Dothideomycetes</taxon>
        <taxon>Dothideomycetes incertae sedis</taxon>
        <taxon>Botryosphaeriales</taxon>
        <taxon>Botryosphaeriaceae</taxon>
        <taxon>Macrophomina</taxon>
    </lineage>
</organism>
<dbReference type="InterPro" id="IPR002347">
    <property type="entry name" value="SDR_fam"/>
</dbReference>
<dbReference type="SUPFAM" id="SSF51735">
    <property type="entry name" value="NAD(P)-binding Rossmann-fold domains"/>
    <property type="match status" value="1"/>
</dbReference>
<proteinExistence type="inferred from homology"/>
<accession>A0ABQ8GKW9</accession>
<comment type="similarity">
    <text evidence="1">Belongs to the short-chain dehydrogenases/reductases (SDR) family.</text>
</comment>
<dbReference type="Gene3D" id="3.40.50.720">
    <property type="entry name" value="NAD(P)-binding Rossmann-like Domain"/>
    <property type="match status" value="1"/>
</dbReference>
<evidence type="ECO:0000313" key="4">
    <source>
        <dbReference type="Proteomes" id="UP000774617"/>
    </source>
</evidence>
<sequence>MTKRSRSRHTNQSSVINTTKLGSADMGRLDGKVAIVTGGGSGFGAEISRHFAAEGAHVFVCDINATGGQKVAAENASAMTFHQMDVTKASDWKAAVDAAVKKHGHVDILVNNAGTTYKNKPTADVTEEEWEKVFNVNVKSVFLGSNAFVPSAIERGQGGVMINIASVGATRPRPGLVWYNASKGAVWNATKGLAAEYGPHGIRVNSVCPLLSGTALFESFAGVPPTPENMQKFLFNVPMGRLCEPQDVAGACTFLASDDAKFITGTNLEVDGGRCI</sequence>
<keyword evidence="4" id="KW-1185">Reference proteome</keyword>
<dbReference type="PRINTS" id="PR00080">
    <property type="entry name" value="SDRFAMILY"/>
</dbReference>
<reference evidence="3 4" key="1">
    <citation type="journal article" date="2021" name="Nat. Commun.">
        <title>Genetic determinants of endophytism in the Arabidopsis root mycobiome.</title>
        <authorList>
            <person name="Mesny F."/>
            <person name="Miyauchi S."/>
            <person name="Thiergart T."/>
            <person name="Pickel B."/>
            <person name="Atanasova L."/>
            <person name="Karlsson M."/>
            <person name="Huettel B."/>
            <person name="Barry K.W."/>
            <person name="Haridas S."/>
            <person name="Chen C."/>
            <person name="Bauer D."/>
            <person name="Andreopoulos W."/>
            <person name="Pangilinan J."/>
            <person name="LaButti K."/>
            <person name="Riley R."/>
            <person name="Lipzen A."/>
            <person name="Clum A."/>
            <person name="Drula E."/>
            <person name="Henrissat B."/>
            <person name="Kohler A."/>
            <person name="Grigoriev I.V."/>
            <person name="Martin F.M."/>
            <person name="Hacquard S."/>
        </authorList>
    </citation>
    <scope>NUCLEOTIDE SEQUENCE [LARGE SCALE GENOMIC DNA]</scope>
    <source>
        <strain evidence="3 4">MPI-SDFR-AT-0080</strain>
    </source>
</reference>
<keyword evidence="2" id="KW-0560">Oxidoreductase</keyword>
<dbReference type="Pfam" id="PF13561">
    <property type="entry name" value="adh_short_C2"/>
    <property type="match status" value="1"/>
</dbReference>
<name>A0ABQ8GKW9_9PEZI</name>
<dbReference type="Proteomes" id="UP000774617">
    <property type="component" value="Unassembled WGS sequence"/>
</dbReference>
<dbReference type="EMBL" id="JAGTJR010000006">
    <property type="protein sequence ID" value="KAH7058785.1"/>
    <property type="molecule type" value="Genomic_DNA"/>
</dbReference>
<dbReference type="NCBIfam" id="NF005559">
    <property type="entry name" value="PRK07231.1"/>
    <property type="match status" value="1"/>
</dbReference>
<comment type="caution">
    <text evidence="3">The sequence shown here is derived from an EMBL/GenBank/DDBJ whole genome shotgun (WGS) entry which is preliminary data.</text>
</comment>
<evidence type="ECO:0000256" key="1">
    <source>
        <dbReference type="ARBA" id="ARBA00006484"/>
    </source>
</evidence>
<dbReference type="PRINTS" id="PR00081">
    <property type="entry name" value="GDHRDH"/>
</dbReference>
<protein>
    <submittedName>
        <fullName evidence="3">3-ketoacyl-reductase-like protein</fullName>
    </submittedName>
</protein>
<dbReference type="PANTHER" id="PTHR43639:SF1">
    <property type="entry name" value="SHORT-CHAIN DEHYDROGENASE_REDUCTASE FAMILY PROTEIN"/>
    <property type="match status" value="1"/>
</dbReference>